<evidence type="ECO:0000313" key="3">
    <source>
        <dbReference type="Proteomes" id="UP000255389"/>
    </source>
</evidence>
<dbReference type="AlphaFoldDB" id="A0A378UXI5"/>
<dbReference type="InterPro" id="IPR056911">
    <property type="entry name" value="Phage_Znf_bind_put"/>
</dbReference>
<sequence length="82" mass="8874">MPRSGREVRGAYEDTGAGAVECPNCHAKPGQWCETPEGRRRRVPCVARLAAAPIAPVIDLPDNARAPVDFTEPRHAREGDTP</sequence>
<dbReference type="Pfam" id="PF24623">
    <property type="entry name" value="Phage_zn_bind_8"/>
    <property type="match status" value="1"/>
</dbReference>
<accession>A0A378UXI5</accession>
<dbReference type="EMBL" id="UGQY01000004">
    <property type="protein sequence ID" value="SUA02962.1"/>
    <property type="molecule type" value="Genomic_DNA"/>
</dbReference>
<organism evidence="2 3">
    <name type="scientific">Mycolicibacterium fortuitum</name>
    <name type="common">Mycobacterium fortuitum</name>
    <dbReference type="NCBI Taxonomy" id="1766"/>
    <lineage>
        <taxon>Bacteria</taxon>
        <taxon>Bacillati</taxon>
        <taxon>Actinomycetota</taxon>
        <taxon>Actinomycetes</taxon>
        <taxon>Mycobacteriales</taxon>
        <taxon>Mycobacteriaceae</taxon>
        <taxon>Mycolicibacterium</taxon>
    </lineage>
</organism>
<evidence type="ECO:0000313" key="2">
    <source>
        <dbReference type="EMBL" id="SUA02962.1"/>
    </source>
</evidence>
<evidence type="ECO:0000259" key="1">
    <source>
        <dbReference type="Pfam" id="PF24623"/>
    </source>
</evidence>
<name>A0A378UXI5_MYCFO</name>
<protein>
    <recommendedName>
        <fullName evidence="1">DNA-binding phage zinc finger domain-containing protein</fullName>
    </recommendedName>
</protein>
<gene>
    <name evidence="2" type="ORF">NCTC1542_04438</name>
</gene>
<reference evidence="2 3" key="1">
    <citation type="submission" date="2018-06" db="EMBL/GenBank/DDBJ databases">
        <authorList>
            <consortium name="Pathogen Informatics"/>
            <person name="Doyle S."/>
        </authorList>
    </citation>
    <scope>NUCLEOTIDE SEQUENCE [LARGE SCALE GENOMIC DNA]</scope>
    <source>
        <strain evidence="2 3">NCTC1542</strain>
    </source>
</reference>
<feature type="domain" description="DNA-binding phage zinc finger" evidence="1">
    <location>
        <begin position="16"/>
        <end position="56"/>
    </location>
</feature>
<dbReference type="Proteomes" id="UP000255389">
    <property type="component" value="Unassembled WGS sequence"/>
</dbReference>
<proteinExistence type="predicted"/>